<evidence type="ECO:0000259" key="7">
    <source>
        <dbReference type="Pfam" id="PF03176"/>
    </source>
</evidence>
<keyword evidence="2" id="KW-1003">Cell membrane</keyword>
<evidence type="ECO:0000256" key="5">
    <source>
        <dbReference type="ARBA" id="ARBA00023136"/>
    </source>
</evidence>
<dbReference type="SUPFAM" id="SSF82866">
    <property type="entry name" value="Multidrug efflux transporter AcrB transmembrane domain"/>
    <property type="match status" value="2"/>
</dbReference>
<feature type="transmembrane region" description="Helical" evidence="6">
    <location>
        <begin position="616"/>
        <end position="635"/>
    </location>
</feature>
<keyword evidence="3 6" id="KW-0812">Transmembrane</keyword>
<proteinExistence type="predicted"/>
<evidence type="ECO:0000313" key="9">
    <source>
        <dbReference type="Proteomes" id="UP000242616"/>
    </source>
</evidence>
<comment type="caution">
    <text evidence="8">The sequence shown here is derived from an EMBL/GenBank/DDBJ whole genome shotgun (WGS) entry which is preliminary data.</text>
</comment>
<name>A0ABX3IHM0_9BACT</name>
<feature type="transmembrane region" description="Helical" evidence="6">
    <location>
        <begin position="193"/>
        <end position="210"/>
    </location>
</feature>
<dbReference type="RefSeq" id="WP_077198664.1">
    <property type="nucleotide sequence ID" value="NZ_LBFC01000022.1"/>
</dbReference>
<evidence type="ECO:0000313" key="8">
    <source>
        <dbReference type="EMBL" id="ONN26809.1"/>
    </source>
</evidence>
<feature type="domain" description="Membrane transport protein MMPL" evidence="7">
    <location>
        <begin position="78"/>
        <end position="337"/>
    </location>
</feature>
<keyword evidence="5 6" id="KW-0472">Membrane</keyword>
<dbReference type="Proteomes" id="UP000242616">
    <property type="component" value="Unassembled WGS sequence"/>
</dbReference>
<feature type="transmembrane region" description="Helical" evidence="6">
    <location>
        <begin position="524"/>
        <end position="542"/>
    </location>
</feature>
<dbReference type="Pfam" id="PF03176">
    <property type="entry name" value="MMPL"/>
    <property type="match status" value="2"/>
</dbReference>
<dbReference type="InterPro" id="IPR004869">
    <property type="entry name" value="MMPL_dom"/>
</dbReference>
<feature type="transmembrane region" description="Helical" evidence="6">
    <location>
        <begin position="219"/>
        <end position="240"/>
    </location>
</feature>
<organism evidence="8 9">
    <name type="scientific">Thermosipho affectus</name>
    <dbReference type="NCBI Taxonomy" id="660294"/>
    <lineage>
        <taxon>Bacteria</taxon>
        <taxon>Thermotogati</taxon>
        <taxon>Thermotogota</taxon>
        <taxon>Thermotogae</taxon>
        <taxon>Thermotogales</taxon>
        <taxon>Fervidobacteriaceae</taxon>
        <taxon>Thermosipho</taxon>
    </lineage>
</organism>
<feature type="transmembrane region" description="Helical" evidence="6">
    <location>
        <begin position="286"/>
        <end position="305"/>
    </location>
</feature>
<gene>
    <name evidence="8" type="ORF">XJ44_08065</name>
</gene>
<evidence type="ECO:0000256" key="3">
    <source>
        <dbReference type="ARBA" id="ARBA00022692"/>
    </source>
</evidence>
<dbReference type="PANTHER" id="PTHR33406">
    <property type="entry name" value="MEMBRANE PROTEIN MJ1562-RELATED"/>
    <property type="match status" value="1"/>
</dbReference>
<sequence>MKKLIIFSIVILLSILIIISKGKVYTGPEVFLPGFKHGQNIEEINNVNIKNFIRLGKDFNDGNTIFVILYSEKTFFNSEQTTKLIKLEKALLKMKNITTILSPTNIPKANFSSQNYVKNNTLQKDILKDKMAQNLISKDGKYCIINVIFRPNVDSRKDISKIENIVTNYFKNFYLFGEPVIDSYLFKELLKQMYFYPVIMFSLILLFFYYQTKSFKSSLFILLSPILSTLITIAMLFLTGRPLNTLTVMIFSFLLIIGSGYGLHYYNSFYKNKDFKKTKSHILAPILFSMLTTAAGFLSFIFVKIESFKELGVLVSIGLAINVIIIFELSPLILSLGKKEPEKFGIKYLGDKVAIFSLITFVVLIIFSPLILKNISIKSDMLSYFSENSQLGKATKIMQNVFNFREPISLVIENEKVFLASDNTKLKKFTRELEKSELISNVNFPFNIPIPLLYNFSKTNPVLKYYIANKNKIRLLIYLNQDGYNNVDKVVKLIKKYIPYDNFYVAGSSLIWHDINNSILNAQLQTILFASIIIFLMILITFKSIKITLSVIIPISFTTIFNFIFMAIFKINLDISTSITSSILMGLVIDYSIHLANDRSLTKSSKQSIINVGPPILANGIGLILGFSVLLFSSLKLFKSIALLLILGISTGLYFTLIIQPFLLNFTKNKKRPL</sequence>
<dbReference type="PANTHER" id="PTHR33406:SF13">
    <property type="entry name" value="MEMBRANE PROTEIN YDFJ"/>
    <property type="match status" value="1"/>
</dbReference>
<keyword evidence="9" id="KW-1185">Reference proteome</keyword>
<reference evidence="8 9" key="1">
    <citation type="submission" date="2015-06" db="EMBL/GenBank/DDBJ databases">
        <title>Genome sequencing of Thermotogales isolates from hydrothermal vents.</title>
        <authorList>
            <person name="Haverkamp T.H."/>
            <person name="Kublanov I.V."/>
            <person name="Nesbo C.L."/>
        </authorList>
    </citation>
    <scope>NUCLEOTIDE SEQUENCE [LARGE SCALE GENOMIC DNA]</scope>
    <source>
        <strain evidence="9">ik275mar</strain>
    </source>
</reference>
<feature type="transmembrane region" description="Helical" evidence="6">
    <location>
        <begin position="311"/>
        <end position="333"/>
    </location>
</feature>
<evidence type="ECO:0000256" key="6">
    <source>
        <dbReference type="SAM" id="Phobius"/>
    </source>
</evidence>
<feature type="transmembrane region" description="Helical" evidence="6">
    <location>
        <begin position="353"/>
        <end position="372"/>
    </location>
</feature>
<dbReference type="InterPro" id="IPR050545">
    <property type="entry name" value="Mycobact_MmpL"/>
</dbReference>
<protein>
    <submittedName>
        <fullName evidence="8">RND transporter</fullName>
    </submittedName>
</protein>
<feature type="transmembrane region" description="Helical" evidence="6">
    <location>
        <begin position="549"/>
        <end position="569"/>
    </location>
</feature>
<accession>A0ABX3IHM0</accession>
<dbReference type="EMBL" id="LBFC01000022">
    <property type="protein sequence ID" value="ONN26809.1"/>
    <property type="molecule type" value="Genomic_DNA"/>
</dbReference>
<evidence type="ECO:0000256" key="1">
    <source>
        <dbReference type="ARBA" id="ARBA00004651"/>
    </source>
</evidence>
<feature type="transmembrane region" description="Helical" evidence="6">
    <location>
        <begin position="575"/>
        <end position="596"/>
    </location>
</feature>
<keyword evidence="4 6" id="KW-1133">Transmembrane helix</keyword>
<dbReference type="Gene3D" id="1.20.1640.10">
    <property type="entry name" value="Multidrug efflux transporter AcrB transmembrane domain"/>
    <property type="match status" value="2"/>
</dbReference>
<feature type="transmembrane region" description="Helical" evidence="6">
    <location>
        <begin position="641"/>
        <end position="664"/>
    </location>
</feature>
<comment type="subcellular location">
    <subcellularLocation>
        <location evidence="1">Cell membrane</location>
        <topology evidence="1">Multi-pass membrane protein</topology>
    </subcellularLocation>
</comment>
<evidence type="ECO:0000256" key="2">
    <source>
        <dbReference type="ARBA" id="ARBA00022475"/>
    </source>
</evidence>
<evidence type="ECO:0000256" key="4">
    <source>
        <dbReference type="ARBA" id="ARBA00022989"/>
    </source>
</evidence>
<feature type="transmembrane region" description="Helical" evidence="6">
    <location>
        <begin position="246"/>
        <end position="266"/>
    </location>
</feature>
<feature type="domain" description="Membrane transport protein MMPL" evidence="7">
    <location>
        <begin position="393"/>
        <end position="653"/>
    </location>
</feature>